<keyword evidence="4 5" id="KW-0472">Membrane</keyword>
<dbReference type="PANTHER" id="PTHR36926:SF1">
    <property type="entry name" value="COLICIN V PRODUCTION PROTEIN"/>
    <property type="match status" value="1"/>
</dbReference>
<feature type="transmembrane region" description="Helical" evidence="5">
    <location>
        <begin position="99"/>
        <end position="120"/>
    </location>
</feature>
<organism evidence="6 7">
    <name type="scientific">Candidatus Enterovibrio altilux</name>
    <dbReference type="NCBI Taxonomy" id="1927128"/>
    <lineage>
        <taxon>Bacteria</taxon>
        <taxon>Pseudomonadati</taxon>
        <taxon>Pseudomonadota</taxon>
        <taxon>Gammaproteobacteria</taxon>
        <taxon>Vibrionales</taxon>
        <taxon>Vibrionaceae</taxon>
        <taxon>Enterovibrio</taxon>
    </lineage>
</organism>
<feature type="transmembrane region" description="Helical" evidence="5">
    <location>
        <begin position="64"/>
        <end position="87"/>
    </location>
</feature>
<feature type="transmembrane region" description="Helical" evidence="5">
    <location>
        <begin position="6"/>
        <end position="24"/>
    </location>
</feature>
<dbReference type="Pfam" id="PF02674">
    <property type="entry name" value="Colicin_V"/>
    <property type="match status" value="1"/>
</dbReference>
<dbReference type="KEGG" id="elux:BTN50_0592"/>
<dbReference type="InterPro" id="IPR003825">
    <property type="entry name" value="Colicin-V_CvpA"/>
</dbReference>
<dbReference type="PANTHER" id="PTHR36926">
    <property type="entry name" value="COLICIN V PRODUCTION PROTEIN"/>
    <property type="match status" value="1"/>
</dbReference>
<dbReference type="GO" id="GO:0009403">
    <property type="term" value="P:toxin biosynthetic process"/>
    <property type="evidence" value="ECO:0007669"/>
    <property type="project" value="InterPro"/>
</dbReference>
<keyword evidence="3 5" id="KW-1133">Transmembrane helix</keyword>
<evidence type="ECO:0000313" key="7">
    <source>
        <dbReference type="Proteomes" id="UP000218160"/>
    </source>
</evidence>
<reference evidence="7" key="1">
    <citation type="submission" date="2017-04" db="EMBL/GenBank/DDBJ databases">
        <title>Genome evolution of the luminous symbionts of deep sea anglerfish.</title>
        <authorList>
            <person name="Hendry T.A."/>
        </authorList>
    </citation>
    <scope>NUCLEOTIDE SEQUENCE [LARGE SCALE GENOMIC DNA]</scope>
</reference>
<dbReference type="GO" id="GO:0016020">
    <property type="term" value="C:membrane"/>
    <property type="evidence" value="ECO:0007669"/>
    <property type="project" value="UniProtKB-SubCell"/>
</dbReference>
<comment type="subcellular location">
    <subcellularLocation>
        <location evidence="1">Membrane</location>
        <topology evidence="1">Multi-pass membrane protein</topology>
    </subcellularLocation>
</comment>
<keyword evidence="7" id="KW-1185">Reference proteome</keyword>
<dbReference type="OrthoDB" id="9810601at2"/>
<accession>A0A291B7Y8</accession>
<dbReference type="AlphaFoldDB" id="A0A291B7Y8"/>
<name>A0A291B7Y8_9GAMM</name>
<evidence type="ECO:0000256" key="2">
    <source>
        <dbReference type="ARBA" id="ARBA00022692"/>
    </source>
</evidence>
<evidence type="ECO:0000256" key="3">
    <source>
        <dbReference type="ARBA" id="ARBA00022989"/>
    </source>
</evidence>
<evidence type="ECO:0000313" key="6">
    <source>
        <dbReference type="EMBL" id="ATF09115.1"/>
    </source>
</evidence>
<feature type="transmembrane region" description="Helical" evidence="5">
    <location>
        <begin position="31"/>
        <end position="52"/>
    </location>
</feature>
<gene>
    <name evidence="6" type="ORF">BTN50_0592</name>
</gene>
<evidence type="ECO:0000256" key="1">
    <source>
        <dbReference type="ARBA" id="ARBA00004141"/>
    </source>
</evidence>
<sequence>MNWIDYAIIGMISFSALISLIRGLMKEALSLMIWFGAFFVASNFYSQLAAYFTNIQESIIRNSAAITALFIITLIIGAIVNYVIGQLVQKTGLSGTDRVLGIVFGGMRGILIIAALLFFLDVFTSFSSTNEWKQSQLIPEFRVVIKWFISYLEQSPSFFKVI</sequence>
<dbReference type="InterPro" id="IPR052719">
    <property type="entry name" value="CvpA-like"/>
</dbReference>
<protein>
    <submittedName>
        <fullName evidence="6">Colicin V production protein</fullName>
    </submittedName>
</protein>
<dbReference type="Proteomes" id="UP000218160">
    <property type="component" value="Chromosome 1"/>
</dbReference>
<evidence type="ECO:0000256" key="4">
    <source>
        <dbReference type="ARBA" id="ARBA00023136"/>
    </source>
</evidence>
<evidence type="ECO:0000256" key="5">
    <source>
        <dbReference type="SAM" id="Phobius"/>
    </source>
</evidence>
<dbReference type="RefSeq" id="WP_096618907.1">
    <property type="nucleotide sequence ID" value="NZ_CP020660.1"/>
</dbReference>
<proteinExistence type="predicted"/>
<dbReference type="EMBL" id="CP020660">
    <property type="protein sequence ID" value="ATF09115.1"/>
    <property type="molecule type" value="Genomic_DNA"/>
</dbReference>
<keyword evidence="2 5" id="KW-0812">Transmembrane</keyword>